<sequence length="272" mass="30734">MRLLFLFIFFSVATDAQPLKINIVSDVLQAEDASDLDMSFELLLQLTEPLIASNAIEIEFIPASRLREWRELTNQPNVCLYNKVKTPEREHYGVFTDYPITAFPPNRLVVHKSLPLPKELSLSEAMNEFGLTIGAIEGRAYGQFIDQFLLAHQDQIIWISGKDSAKRLRQMLIRKKVDAIIEFAATFSTENKADLAGVTFHKLDEASESIFGYIACARSAVGQQAIDLFNGQLALPSNQKIIINAHYASFFNQEAQYIAEDIKKKFDQPSSR</sequence>
<accession>A0A244CSX8</accession>
<evidence type="ECO:0008006" key="3">
    <source>
        <dbReference type="Google" id="ProtNLM"/>
    </source>
</evidence>
<dbReference type="EMBL" id="MWPV01000001">
    <property type="protein sequence ID" value="OUL58732.1"/>
    <property type="molecule type" value="Genomic_DNA"/>
</dbReference>
<organism evidence="1 2">
    <name type="scientific">Pseudoalteromonas ulvae</name>
    <dbReference type="NCBI Taxonomy" id="107327"/>
    <lineage>
        <taxon>Bacteria</taxon>
        <taxon>Pseudomonadati</taxon>
        <taxon>Pseudomonadota</taxon>
        <taxon>Gammaproteobacteria</taxon>
        <taxon>Alteromonadales</taxon>
        <taxon>Pseudoalteromonadaceae</taxon>
        <taxon>Pseudoalteromonas</taxon>
    </lineage>
</organism>
<evidence type="ECO:0000313" key="2">
    <source>
        <dbReference type="Proteomes" id="UP000194841"/>
    </source>
</evidence>
<keyword evidence="2" id="KW-1185">Reference proteome</keyword>
<name>A0A244CSX8_PSEDV</name>
<protein>
    <recommendedName>
        <fullName evidence="3">ABC transporter substrate-binding protein</fullName>
    </recommendedName>
</protein>
<proteinExistence type="predicted"/>
<dbReference type="SUPFAM" id="SSF53850">
    <property type="entry name" value="Periplasmic binding protein-like II"/>
    <property type="match status" value="1"/>
</dbReference>
<comment type="caution">
    <text evidence="1">The sequence shown here is derived from an EMBL/GenBank/DDBJ whole genome shotgun (WGS) entry which is preliminary data.</text>
</comment>
<dbReference type="AlphaFoldDB" id="A0A244CSX8"/>
<gene>
    <name evidence="1" type="ORF">B1199_00110</name>
</gene>
<dbReference type="RefSeq" id="WP_086742113.1">
    <property type="nucleotide sequence ID" value="NZ_MWPV01000001.1"/>
</dbReference>
<dbReference type="OrthoDB" id="5760642at2"/>
<reference evidence="1 2" key="1">
    <citation type="submission" date="2017-02" db="EMBL/GenBank/DDBJ databases">
        <title>Pseudoalteromonas ulvae TC14 Genome.</title>
        <authorList>
            <person name="Molmeret M."/>
        </authorList>
    </citation>
    <scope>NUCLEOTIDE SEQUENCE [LARGE SCALE GENOMIC DNA]</scope>
    <source>
        <strain evidence="1">TC14</strain>
    </source>
</reference>
<evidence type="ECO:0000313" key="1">
    <source>
        <dbReference type="EMBL" id="OUL58732.1"/>
    </source>
</evidence>
<dbReference type="Proteomes" id="UP000194841">
    <property type="component" value="Unassembled WGS sequence"/>
</dbReference>